<dbReference type="GO" id="GO:0032049">
    <property type="term" value="P:cardiolipin biosynthetic process"/>
    <property type="evidence" value="ECO:0007669"/>
    <property type="project" value="UniProtKB-ARBA"/>
</dbReference>
<protein>
    <submittedName>
        <fullName evidence="2">Protein YmdC</fullName>
        <ecNumber evidence="2">2.7.8.-</ecNumber>
    </submittedName>
</protein>
<dbReference type="InterPro" id="IPR001736">
    <property type="entry name" value="PLipase_D/transphosphatidylase"/>
</dbReference>
<dbReference type="KEGG" id="rpne:NCTC8284_02543"/>
<dbReference type="GO" id="GO:0008808">
    <property type="term" value="F:cardiolipin synthase activity"/>
    <property type="evidence" value="ECO:0007669"/>
    <property type="project" value="TreeGrafter"/>
</dbReference>
<dbReference type="EMBL" id="LR134405">
    <property type="protein sequence ID" value="VEH67357.1"/>
    <property type="molecule type" value="Genomic_DNA"/>
</dbReference>
<dbReference type="SUPFAM" id="SSF56024">
    <property type="entry name" value="Phospholipase D/nuclease"/>
    <property type="match status" value="1"/>
</dbReference>
<dbReference type="PROSITE" id="PS50035">
    <property type="entry name" value="PLD"/>
    <property type="match status" value="1"/>
</dbReference>
<evidence type="ECO:0000259" key="1">
    <source>
        <dbReference type="PROSITE" id="PS50035"/>
    </source>
</evidence>
<evidence type="ECO:0000313" key="2">
    <source>
        <dbReference type="EMBL" id="VEH67357.1"/>
    </source>
</evidence>
<feature type="domain" description="PLD phosphodiesterase" evidence="1">
    <location>
        <begin position="72"/>
        <end position="99"/>
    </location>
</feature>
<dbReference type="SMART" id="SM00155">
    <property type="entry name" value="PLDc"/>
    <property type="match status" value="1"/>
</dbReference>
<dbReference type="Pfam" id="PF13091">
    <property type="entry name" value="PLDc_2"/>
    <property type="match status" value="1"/>
</dbReference>
<dbReference type="PANTHER" id="PTHR21248">
    <property type="entry name" value="CARDIOLIPIN SYNTHASE"/>
    <property type="match status" value="1"/>
</dbReference>
<dbReference type="Proteomes" id="UP000278733">
    <property type="component" value="Chromosome"/>
</dbReference>
<keyword evidence="2" id="KW-0808">Transferase</keyword>
<dbReference type="GO" id="GO:0016020">
    <property type="term" value="C:membrane"/>
    <property type="evidence" value="ECO:0007669"/>
    <property type="project" value="TreeGrafter"/>
</dbReference>
<dbReference type="AlphaFoldDB" id="A0A3S5ES88"/>
<reference evidence="2 3" key="1">
    <citation type="submission" date="2018-12" db="EMBL/GenBank/DDBJ databases">
        <authorList>
            <consortium name="Pathogen Informatics"/>
        </authorList>
    </citation>
    <scope>NUCLEOTIDE SEQUENCE [LARGE SCALE GENOMIC DNA]</scope>
    <source>
        <strain evidence="2 3">NCTC8284</strain>
    </source>
</reference>
<name>A0A3S5ES88_9PAST</name>
<evidence type="ECO:0000313" key="3">
    <source>
        <dbReference type="Proteomes" id="UP000278733"/>
    </source>
</evidence>
<dbReference type="Gene3D" id="3.30.870.10">
    <property type="entry name" value="Endonuclease Chain A"/>
    <property type="match status" value="1"/>
</dbReference>
<proteinExistence type="predicted"/>
<accession>A0A3S5ES88</accession>
<dbReference type="EC" id="2.7.8.-" evidence="2"/>
<organism evidence="2 3">
    <name type="scientific">Rodentibacter pneumotropicus</name>
    <dbReference type="NCBI Taxonomy" id="758"/>
    <lineage>
        <taxon>Bacteria</taxon>
        <taxon>Pseudomonadati</taxon>
        <taxon>Pseudomonadota</taxon>
        <taxon>Gammaproteobacteria</taxon>
        <taxon>Pasteurellales</taxon>
        <taxon>Pasteurellaceae</taxon>
        <taxon>Rodentibacter</taxon>
    </lineage>
</organism>
<dbReference type="InterPro" id="IPR025202">
    <property type="entry name" value="PLD-like_dom"/>
</dbReference>
<gene>
    <name evidence="2" type="primary">ymdC_2</name>
    <name evidence="2" type="ORF">NCTC8284_02543</name>
</gene>
<dbReference type="PANTHER" id="PTHR21248:SF22">
    <property type="entry name" value="PHOSPHOLIPASE D"/>
    <property type="match status" value="1"/>
</dbReference>
<sequence>MAIYAARESIVITSPYFVPSHSIAEALRIAALRGVEVSIILPKKNDSLMVGWASRIFFDDLLAAGVKIYEFKAGLLHTKSVLIDNRLALVGTMNMDLRSFFLNFELALAVEDLTFANEVSILHESYIANSDRLNRENGSPAHFITALLNACSFCLVRCCKQYNID</sequence>